<name>A0ABW2WKW6_9ACTN</name>
<gene>
    <name evidence="1" type="ORF">ACFQ2K_03900</name>
</gene>
<accession>A0ABW2WKW6</accession>
<keyword evidence="2" id="KW-1185">Reference proteome</keyword>
<proteinExistence type="predicted"/>
<evidence type="ECO:0000313" key="1">
    <source>
        <dbReference type="EMBL" id="MFD0622072.1"/>
    </source>
</evidence>
<protein>
    <submittedName>
        <fullName evidence="1">Uncharacterized protein</fullName>
    </submittedName>
</protein>
<sequence length="107" mass="11809">MEHRSQRGNPLPATPEEAADQYRAFLRGLHLSAAAPAPDAIREASNNALTTREITRAFHGPDVPDWPTTYHLVRALHGRPADLRPLWQTTRTLPPTHTSTIPADAFG</sequence>
<comment type="caution">
    <text evidence="1">The sequence shown here is derived from an EMBL/GenBank/DDBJ whole genome shotgun (WGS) entry which is preliminary data.</text>
</comment>
<organism evidence="1 2">
    <name type="scientific">Streptomyces sanglieri</name>
    <dbReference type="NCBI Taxonomy" id="193460"/>
    <lineage>
        <taxon>Bacteria</taxon>
        <taxon>Bacillati</taxon>
        <taxon>Actinomycetota</taxon>
        <taxon>Actinomycetes</taxon>
        <taxon>Kitasatosporales</taxon>
        <taxon>Streptomycetaceae</taxon>
        <taxon>Streptomyces</taxon>
    </lineage>
</organism>
<dbReference type="EMBL" id="JBHTGL010000005">
    <property type="protein sequence ID" value="MFD0622072.1"/>
    <property type="molecule type" value="Genomic_DNA"/>
</dbReference>
<reference evidence="2" key="1">
    <citation type="journal article" date="2019" name="Int. J. Syst. Evol. Microbiol.">
        <title>The Global Catalogue of Microorganisms (GCM) 10K type strain sequencing project: providing services to taxonomists for standard genome sequencing and annotation.</title>
        <authorList>
            <consortium name="The Broad Institute Genomics Platform"/>
            <consortium name="The Broad Institute Genome Sequencing Center for Infectious Disease"/>
            <person name="Wu L."/>
            <person name="Ma J."/>
        </authorList>
    </citation>
    <scope>NUCLEOTIDE SEQUENCE [LARGE SCALE GENOMIC DNA]</scope>
    <source>
        <strain evidence="2">JCM 12607</strain>
    </source>
</reference>
<dbReference type="Proteomes" id="UP001596915">
    <property type="component" value="Unassembled WGS sequence"/>
</dbReference>
<evidence type="ECO:0000313" key="2">
    <source>
        <dbReference type="Proteomes" id="UP001596915"/>
    </source>
</evidence>